<accession>U5LCG7</accession>
<protein>
    <submittedName>
        <fullName evidence="1">Uncharacterized protein</fullName>
    </submittedName>
</protein>
<evidence type="ECO:0000313" key="1">
    <source>
        <dbReference type="EMBL" id="AGX04257.1"/>
    </source>
</evidence>
<organism evidence="1 2">
    <name type="scientific">Bacillus infantis NRRL B-14911</name>
    <dbReference type="NCBI Taxonomy" id="1367477"/>
    <lineage>
        <taxon>Bacteria</taxon>
        <taxon>Bacillati</taxon>
        <taxon>Bacillota</taxon>
        <taxon>Bacilli</taxon>
        <taxon>Bacillales</taxon>
        <taxon>Bacillaceae</taxon>
        <taxon>Bacillus</taxon>
    </lineage>
</organism>
<reference evidence="1 2" key="1">
    <citation type="submission" date="2013-07" db="EMBL/GenBank/DDBJ databases">
        <title>Complete genome sequence of Bacillus infantis NRRL B-14911 that has potential to induce cardiac disease by antigenic mimicry.</title>
        <authorList>
            <person name="Massilamany C."/>
            <person name="Smith T.P.L."/>
            <person name="Loy J.D."/>
            <person name="Barletta R."/>
            <person name="Reddy J."/>
        </authorList>
    </citation>
    <scope>NUCLEOTIDE SEQUENCE [LARGE SCALE GENOMIC DNA]</scope>
    <source>
        <strain evidence="1 2">NRRL B-14911</strain>
    </source>
</reference>
<dbReference type="KEGG" id="bif:N288_11745"/>
<keyword evidence="2" id="KW-1185">Reference proteome</keyword>
<evidence type="ECO:0000313" key="2">
    <source>
        <dbReference type="Proteomes" id="UP000017805"/>
    </source>
</evidence>
<dbReference type="HOGENOM" id="CLU_220414_0_0_9"/>
<dbReference type="AlphaFoldDB" id="U5LCG7"/>
<gene>
    <name evidence="1" type="ORF">N288_11745</name>
</gene>
<name>U5LCG7_9BACI</name>
<sequence>MFKMTGAAADKLLDSVEKERKTAEEKLYVRLSMGIG</sequence>
<dbReference type="EMBL" id="CP006643">
    <property type="protein sequence ID" value="AGX04257.1"/>
    <property type="molecule type" value="Genomic_DNA"/>
</dbReference>
<dbReference type="Proteomes" id="UP000017805">
    <property type="component" value="Chromosome"/>
</dbReference>
<proteinExistence type="predicted"/>